<keyword evidence="3" id="KW-1185">Reference proteome</keyword>
<dbReference type="RefSeq" id="XP_002850667.1">
    <property type="nucleotide sequence ID" value="XM_002850621.1"/>
</dbReference>
<evidence type="ECO:0000256" key="1">
    <source>
        <dbReference type="SAM" id="MobiDB-lite"/>
    </source>
</evidence>
<dbReference type="GeneID" id="9226596"/>
<dbReference type="eggNOG" id="ENOG502RQ7D">
    <property type="taxonomic scope" value="Eukaryota"/>
</dbReference>
<dbReference type="VEuPathDB" id="FungiDB:MCYG_00771"/>
<reference evidence="3" key="1">
    <citation type="journal article" date="2012" name="MBio">
        <title>Comparative genome analysis of Trichophyton rubrum and related dermatophytes reveals candidate genes involved in infection.</title>
        <authorList>
            <person name="Martinez D.A."/>
            <person name="Oliver B.G."/>
            <person name="Graeser Y."/>
            <person name="Goldberg J.M."/>
            <person name="Li W."/>
            <person name="Martinez-Rossi N.M."/>
            <person name="Monod M."/>
            <person name="Shelest E."/>
            <person name="Barton R.C."/>
            <person name="Birch E."/>
            <person name="Brakhage A.A."/>
            <person name="Chen Z."/>
            <person name="Gurr S.J."/>
            <person name="Heiman D."/>
            <person name="Heitman J."/>
            <person name="Kosti I."/>
            <person name="Rossi A."/>
            <person name="Saif S."/>
            <person name="Samalova M."/>
            <person name="Saunders C.W."/>
            <person name="Shea T."/>
            <person name="Summerbell R.C."/>
            <person name="Xu J."/>
            <person name="Young S."/>
            <person name="Zeng Q."/>
            <person name="Birren B.W."/>
            <person name="Cuomo C.A."/>
            <person name="White T.C."/>
        </authorList>
    </citation>
    <scope>NUCLEOTIDE SEQUENCE [LARGE SCALE GENOMIC DNA]</scope>
    <source>
        <strain evidence="3">ATCC MYA-4605 / CBS 113480</strain>
    </source>
</reference>
<dbReference type="EMBL" id="DS995701">
    <property type="protein sequence ID" value="EEQ27883.1"/>
    <property type="molecule type" value="Genomic_DNA"/>
</dbReference>
<sequence>MSWSKRRVRLTCSARLPKRCVRQKNVRLHAREDRTSSPSRQALNSDRNPSEPAQDSPPFPKPDDTENTCVGLRQIFNGIPARNPSTPKDIRREFLMNEMGPNLEETCQALREERWHNNECICRKPGCEEKRKRYPKCQKNPDSCTRDQQWFEEDFLVW</sequence>
<evidence type="ECO:0000313" key="3">
    <source>
        <dbReference type="Proteomes" id="UP000002035"/>
    </source>
</evidence>
<dbReference type="Proteomes" id="UP000002035">
    <property type="component" value="Unassembled WGS sequence"/>
</dbReference>
<name>C5FDA9_ARTOC</name>
<accession>C5FDA9</accession>
<feature type="compositionally biased region" description="Polar residues" evidence="1">
    <location>
        <begin position="36"/>
        <end position="53"/>
    </location>
</feature>
<evidence type="ECO:0000313" key="2">
    <source>
        <dbReference type="EMBL" id="EEQ27883.1"/>
    </source>
</evidence>
<proteinExistence type="predicted"/>
<dbReference type="AlphaFoldDB" id="C5FDA9"/>
<dbReference type="HOGENOM" id="CLU_1972069_0_0_1"/>
<protein>
    <submittedName>
        <fullName evidence="2">Uncharacterized protein</fullName>
    </submittedName>
</protein>
<gene>
    <name evidence="2" type="ORF">MCYG_00771</name>
</gene>
<feature type="region of interest" description="Disordered" evidence="1">
    <location>
        <begin position="24"/>
        <end position="67"/>
    </location>
</feature>
<organism evidence="2 3">
    <name type="scientific">Arthroderma otae (strain ATCC MYA-4605 / CBS 113480)</name>
    <name type="common">Microsporum canis</name>
    <dbReference type="NCBI Taxonomy" id="554155"/>
    <lineage>
        <taxon>Eukaryota</taxon>
        <taxon>Fungi</taxon>
        <taxon>Dikarya</taxon>
        <taxon>Ascomycota</taxon>
        <taxon>Pezizomycotina</taxon>
        <taxon>Eurotiomycetes</taxon>
        <taxon>Eurotiomycetidae</taxon>
        <taxon>Onygenales</taxon>
        <taxon>Arthrodermataceae</taxon>
        <taxon>Microsporum</taxon>
    </lineage>
</organism>
<dbReference type="OrthoDB" id="10484475at2759"/>